<keyword evidence="1" id="KW-1133">Transmembrane helix</keyword>
<dbReference type="InterPro" id="IPR000873">
    <property type="entry name" value="AMP-dep_synth/lig_dom"/>
</dbReference>
<dbReference type="Gene3D" id="3.40.50.12780">
    <property type="entry name" value="N-terminal domain of ligase-like"/>
    <property type="match status" value="1"/>
</dbReference>
<dbReference type="InParanoid" id="A0A5J5EHT7"/>
<name>A0A5J5EHT7_9PEZI</name>
<evidence type="ECO:0000313" key="3">
    <source>
        <dbReference type="EMBL" id="KAA8894476.1"/>
    </source>
</evidence>
<dbReference type="Proteomes" id="UP000326924">
    <property type="component" value="Unassembled WGS sequence"/>
</dbReference>
<evidence type="ECO:0000256" key="1">
    <source>
        <dbReference type="SAM" id="Phobius"/>
    </source>
</evidence>
<gene>
    <name evidence="3" type="ORF">FN846DRAFT_1000196</name>
</gene>
<dbReference type="FunCoup" id="A0A5J5EHT7">
    <property type="interactions" value="32"/>
</dbReference>
<evidence type="ECO:0000313" key="4">
    <source>
        <dbReference type="Proteomes" id="UP000326924"/>
    </source>
</evidence>
<accession>A0A5J5EHT7</accession>
<dbReference type="AlphaFoldDB" id="A0A5J5EHT7"/>
<keyword evidence="1" id="KW-0812">Transmembrane</keyword>
<dbReference type="Pfam" id="PF00501">
    <property type="entry name" value="AMP-binding"/>
    <property type="match status" value="1"/>
</dbReference>
<dbReference type="GO" id="GO:0004467">
    <property type="term" value="F:long-chain fatty acid-CoA ligase activity"/>
    <property type="evidence" value="ECO:0007669"/>
    <property type="project" value="TreeGrafter"/>
</dbReference>
<feature type="domain" description="AMP-dependent synthetase/ligase" evidence="2">
    <location>
        <begin position="119"/>
        <end position="521"/>
    </location>
</feature>
<keyword evidence="1" id="KW-0472">Membrane</keyword>
<dbReference type="EMBL" id="VXIS01000337">
    <property type="protein sequence ID" value="KAA8894476.1"/>
    <property type="molecule type" value="Genomic_DNA"/>
</dbReference>
<evidence type="ECO:0000259" key="2">
    <source>
        <dbReference type="Pfam" id="PF00501"/>
    </source>
</evidence>
<sequence length="545" mass="59835">MDALELQFDVVSYTLIALLVGIIVLPVVFSKDPDIHPFALLRQSTVSPVRNPKESAVYRSLHTPPGYPLVTGLGLPSAQKYTTRGGDIRDIWKLAVEKGKGKLLTVRGTTVVEHDINTLTQRIHALGSHLKQLGAKTIAIYLPNDTENLVASFACAFYDLKLVILPFEPKSSNPQVVDFLKRASPDVLIMQGGQLPVDQFKGVGLKEIVLVVEEASQHMDWSEPIGSTRCIQYAEVVSQAVEPVADLDLDLNAPAVVIFSPKIAGKVNIVEFSHRNIIAGVAAQTVVLPKSEKYSENDLFVPVDTLSDLYTRIHTYVALSSGSTVALNPIGGKHANVELACKAAKPTIICAAPESLLEIQLRTRGSMMEMWHGMIHFFQTRTLTVQGQIPKGNFWTNVNDYIRPDVGGKLRLVFVAESGADEESQALNSLDLSDLRVFFKSKVVYGLKHHKVAGPVTQCNVYDYRVQYPEQLPNRKKNIPRYCAHFGSVTPGLEIKLRDSQGYKADDAEGPRGEVWVSGLPIAGGTETSLQFIGKWEPEGVLSYA</sequence>
<reference evidence="3 4" key="1">
    <citation type="submission" date="2019-09" db="EMBL/GenBank/DDBJ databases">
        <title>Draft genome of the ectomycorrhizal ascomycete Sphaerosporella brunnea.</title>
        <authorList>
            <consortium name="DOE Joint Genome Institute"/>
            <person name="Benucci G.M."/>
            <person name="Marozzi G."/>
            <person name="Antonielli L."/>
            <person name="Sanchez S."/>
            <person name="Marco P."/>
            <person name="Wang X."/>
            <person name="Falini L.B."/>
            <person name="Barry K."/>
            <person name="Haridas S."/>
            <person name="Lipzen A."/>
            <person name="Labutti K."/>
            <person name="Grigoriev I.V."/>
            <person name="Murat C."/>
            <person name="Martin F."/>
            <person name="Albertini E."/>
            <person name="Donnini D."/>
            <person name="Bonito G."/>
        </authorList>
    </citation>
    <scope>NUCLEOTIDE SEQUENCE [LARGE SCALE GENOMIC DNA]</scope>
    <source>
        <strain evidence="3 4">Sb_GMNB300</strain>
    </source>
</reference>
<dbReference type="GO" id="GO:0005783">
    <property type="term" value="C:endoplasmic reticulum"/>
    <property type="evidence" value="ECO:0007669"/>
    <property type="project" value="TreeGrafter"/>
</dbReference>
<dbReference type="GO" id="GO:0016020">
    <property type="term" value="C:membrane"/>
    <property type="evidence" value="ECO:0007669"/>
    <property type="project" value="TreeGrafter"/>
</dbReference>
<dbReference type="OrthoDB" id="4138492at2759"/>
<feature type="transmembrane region" description="Helical" evidence="1">
    <location>
        <begin position="12"/>
        <end position="29"/>
    </location>
</feature>
<keyword evidence="4" id="KW-1185">Reference proteome</keyword>
<dbReference type="PANTHER" id="PTHR43272:SF11">
    <property type="entry name" value="AMP-DEPENDENT SYNTHETASE_LIGASE DOMAIN-CONTAINING PROTEIN"/>
    <property type="match status" value="1"/>
</dbReference>
<protein>
    <recommendedName>
        <fullName evidence="2">AMP-dependent synthetase/ligase domain-containing protein</fullName>
    </recommendedName>
</protein>
<dbReference type="SUPFAM" id="SSF56801">
    <property type="entry name" value="Acetyl-CoA synthetase-like"/>
    <property type="match status" value="1"/>
</dbReference>
<dbReference type="PANTHER" id="PTHR43272">
    <property type="entry name" value="LONG-CHAIN-FATTY-ACID--COA LIGASE"/>
    <property type="match status" value="1"/>
</dbReference>
<comment type="caution">
    <text evidence="3">The sequence shown here is derived from an EMBL/GenBank/DDBJ whole genome shotgun (WGS) entry which is preliminary data.</text>
</comment>
<organism evidence="3 4">
    <name type="scientific">Sphaerosporella brunnea</name>
    <dbReference type="NCBI Taxonomy" id="1250544"/>
    <lineage>
        <taxon>Eukaryota</taxon>
        <taxon>Fungi</taxon>
        <taxon>Dikarya</taxon>
        <taxon>Ascomycota</taxon>
        <taxon>Pezizomycotina</taxon>
        <taxon>Pezizomycetes</taxon>
        <taxon>Pezizales</taxon>
        <taxon>Pyronemataceae</taxon>
        <taxon>Sphaerosporella</taxon>
    </lineage>
</organism>
<proteinExistence type="predicted"/>
<dbReference type="InterPro" id="IPR042099">
    <property type="entry name" value="ANL_N_sf"/>
</dbReference>